<dbReference type="Pfam" id="PF12774">
    <property type="entry name" value="AAA_6"/>
    <property type="match status" value="2"/>
</dbReference>
<dbReference type="GO" id="GO:0007018">
    <property type="term" value="P:microtubule-based movement"/>
    <property type="evidence" value="ECO:0007669"/>
    <property type="project" value="InterPro"/>
</dbReference>
<proteinExistence type="predicted"/>
<dbReference type="Gene3D" id="1.20.140.100">
    <property type="entry name" value="Dynein heavy chain, N-terminal domain 2"/>
    <property type="match status" value="1"/>
</dbReference>
<feature type="domain" description="Dynein heavy chain linker" evidence="1">
    <location>
        <begin position="621"/>
        <end position="840"/>
    </location>
</feature>
<dbReference type="Gene3D" id="3.20.180.20">
    <property type="entry name" value="Dynein heavy chain, N-terminal domain 2"/>
    <property type="match status" value="1"/>
</dbReference>
<dbReference type="GO" id="GO:0051959">
    <property type="term" value="F:dynein light intermediate chain binding"/>
    <property type="evidence" value="ECO:0007669"/>
    <property type="project" value="InterPro"/>
</dbReference>
<reference evidence="4" key="1">
    <citation type="submission" date="2016-05" db="UniProtKB">
        <authorList>
            <consortium name="WormBaseParasite"/>
        </authorList>
    </citation>
    <scope>IDENTIFICATION</scope>
</reference>
<accession>A0A0M3HT06</accession>
<dbReference type="WBParaSite" id="ALUE_0000570401-mRNA-1">
    <property type="protein sequence ID" value="ALUE_0000570401-mRNA-1"/>
    <property type="gene ID" value="ALUE_0000570401"/>
</dbReference>
<dbReference type="GO" id="GO:0045505">
    <property type="term" value="F:dynein intermediate chain binding"/>
    <property type="evidence" value="ECO:0007669"/>
    <property type="project" value="InterPro"/>
</dbReference>
<protein>
    <submittedName>
        <fullName evidence="4">DHC_N2 domain-containing protein</fullName>
    </submittedName>
</protein>
<dbReference type="InterPro" id="IPR027417">
    <property type="entry name" value="P-loop_NTPase"/>
</dbReference>
<dbReference type="PANTHER" id="PTHR45703">
    <property type="entry name" value="DYNEIN HEAVY CHAIN"/>
    <property type="match status" value="1"/>
</dbReference>
<evidence type="ECO:0000313" key="3">
    <source>
        <dbReference type="Proteomes" id="UP000036681"/>
    </source>
</evidence>
<dbReference type="InterPro" id="IPR013602">
    <property type="entry name" value="Dynein_heavy_linker"/>
</dbReference>
<keyword evidence="3" id="KW-1185">Reference proteome</keyword>
<feature type="domain" description="Dynein heavy chain linker" evidence="1">
    <location>
        <begin position="845"/>
        <end position="982"/>
    </location>
</feature>
<evidence type="ECO:0000259" key="1">
    <source>
        <dbReference type="Pfam" id="PF08393"/>
    </source>
</evidence>
<dbReference type="InterPro" id="IPR042228">
    <property type="entry name" value="Dynein_linker_3"/>
</dbReference>
<dbReference type="Gene3D" id="1.10.287.2620">
    <property type="match status" value="1"/>
</dbReference>
<dbReference type="SUPFAM" id="SSF52540">
    <property type="entry name" value="P-loop containing nucleoside triphosphate hydrolases"/>
    <property type="match status" value="1"/>
</dbReference>
<sequence>MSYDKPGRISPNSLSVATSAHVYVVVTAVGVCTAVRKEVLPRRKAASSSYEDLRITRKMGLYHYGNCGRIICKEKQHGRLRLPSIDRLPQLGVIGHPLPREEPLVSPMTDRKAKLARIVECRPLVEEKIVNAAIDLPHISEEQTDYVILRRSLSDRFGGDKRVSKLVEEIARLWHVWNRDAALCCHLINEIPKHICFDKKPPWKTKHSNDWEFLSVLLDIHNAIRTHFFSEMHSELSIEWSDFFIGDGCRSLTQFREELRRRVHSATYAARTQRHFQFSSFQAVPALRLRVDVDDRIIANGVNISALLEELFEMGKKIPEAQTKLYPRLFPDIKYVAAYVHPVYDELTVQTPVVFEFALQRMTQLRSDIAQYFANGYEADRWKMLMCELKDLHSKVLSKRTLHRHQQFLFDFSLFKKTLIDDIESQMEALVDSSRLFRVDTANRVEQLFLASCAKLHNKSQTEQMIVMSEVIDVDLPQMKSLVNAINEAIFAVMEYFLLNDADMERCFYVSRLPSRLSYIAGLVWHRLYVDRAVIEKKILEQSETMHFEAELLERELSTAQNKYYSSNTPSELKRISYKFADIHEKCTHIIIDYQALKSQLALLEAEPIRCDLPTLLHHATLFKRFSALHLEIITCKENWLNARIVDFNRLEIPEKVERLQNEFLEIRAVIEKEENETVFGLLHQKEENLEQILSEFVELLPALTALSNDGMKEYHWQEILGDTKTSEETKSSMRVKDLMEMNIAEKAKKIEEVSAVATKERILEENLKSMQQQWASVTLSFVPYKDTELELVLLTDQLRVLLEAHIVRTQTILGSPFVAPLMEVAREWANTLYSIDSFFSLYSTKEHSIIVRIRSEIPMIDDTLRHLVASFERMHEGFENFLEKKRNTFPRLYFLSDGELIDLLSLARNISAMSIFLPKLFSSVRAFEFTARGEVCTLVSDFERLQLIKPVSVALAKRHVEKWLLDVEKEMKRTLRCRLREIIDDLQLEIVPLSRILKRPSQLVYLYYKLSTTSAIEMALRQRTLQHLIKLFDERIAECLSLANLPTNEANTARIVLLHFIQCKEIVVNHLVASERHGYGGLVVGPAATGKSHSVKELSRLFGRFFVAFNCSAEIASKQIIALIKGSFQHLPSNDWCERNIYCASLRLNDLIRAGEMRMTSFRRQQDARMARIEALVFLGCVLSGSTLCFDEFNRLSSHALTTAISTVLSIHDTIDRGNGRLRIDGDELIVNTASAIHVTLNANLIGRRPLPANVNCAFRRVEVGSSDCEHIALTLLHMHNIPKHETIAHTVATLLREGSILLGRQAHLDFGLRAMRAIVALCIKDHESKNATAMAVNAAQTILLPAFTPSENSTFLRILKPITKTDQMTRKDLIRNAAIAATNAKNLASEESFIEKCSQMQNASNAKREASKMFSFSETKSIFEL</sequence>
<dbReference type="InterPro" id="IPR043157">
    <property type="entry name" value="Dynein_AAA1S"/>
</dbReference>
<evidence type="ECO:0000259" key="2">
    <source>
        <dbReference type="Pfam" id="PF12774"/>
    </source>
</evidence>
<evidence type="ECO:0000313" key="4">
    <source>
        <dbReference type="WBParaSite" id="ALUE_0000570401-mRNA-1"/>
    </source>
</evidence>
<dbReference type="GO" id="GO:0005524">
    <property type="term" value="F:ATP binding"/>
    <property type="evidence" value="ECO:0007669"/>
    <property type="project" value="InterPro"/>
</dbReference>
<feature type="domain" description="Dynein heavy chain hydrolytic ATP-binding dynein motor region" evidence="2">
    <location>
        <begin position="1072"/>
        <end position="1129"/>
    </location>
</feature>
<organism evidence="3 4">
    <name type="scientific">Ascaris lumbricoides</name>
    <name type="common">Giant roundworm</name>
    <dbReference type="NCBI Taxonomy" id="6252"/>
    <lineage>
        <taxon>Eukaryota</taxon>
        <taxon>Metazoa</taxon>
        <taxon>Ecdysozoa</taxon>
        <taxon>Nematoda</taxon>
        <taxon>Chromadorea</taxon>
        <taxon>Rhabditida</taxon>
        <taxon>Spirurina</taxon>
        <taxon>Ascaridomorpha</taxon>
        <taxon>Ascaridoidea</taxon>
        <taxon>Ascarididae</taxon>
        <taxon>Ascaris</taxon>
    </lineage>
</organism>
<dbReference type="InterPro" id="IPR035699">
    <property type="entry name" value="AAA_6"/>
</dbReference>
<name>A0A0M3HT06_ASCLU</name>
<dbReference type="Proteomes" id="UP000036681">
    <property type="component" value="Unplaced"/>
</dbReference>
<dbReference type="Gene3D" id="3.40.50.300">
    <property type="entry name" value="P-loop containing nucleotide triphosphate hydrolases"/>
    <property type="match status" value="1"/>
</dbReference>
<dbReference type="Pfam" id="PF08393">
    <property type="entry name" value="DHC_N2"/>
    <property type="match status" value="2"/>
</dbReference>
<dbReference type="InterPro" id="IPR026983">
    <property type="entry name" value="DHC"/>
</dbReference>
<dbReference type="Gene3D" id="1.10.8.710">
    <property type="match status" value="1"/>
</dbReference>
<dbReference type="PANTHER" id="PTHR45703:SF36">
    <property type="entry name" value="DYNEIN HEAVY CHAIN, CYTOPLASMIC"/>
    <property type="match status" value="1"/>
</dbReference>
<dbReference type="GO" id="GO:0030286">
    <property type="term" value="C:dynein complex"/>
    <property type="evidence" value="ECO:0007669"/>
    <property type="project" value="InterPro"/>
</dbReference>
<dbReference type="InterPro" id="IPR042222">
    <property type="entry name" value="Dynein_2_N"/>
</dbReference>
<feature type="domain" description="Dynein heavy chain hydrolytic ATP-binding dynein motor region" evidence="2">
    <location>
        <begin position="1177"/>
        <end position="1409"/>
    </location>
</feature>